<dbReference type="PANTHER" id="PTHR11803">
    <property type="entry name" value="2-IMINOBUTANOATE/2-IMINOPROPANOATE DEAMINASE RIDA"/>
    <property type="match status" value="1"/>
</dbReference>
<evidence type="ECO:0000313" key="1">
    <source>
        <dbReference type="EMBL" id="KAA1418295.1"/>
    </source>
</evidence>
<dbReference type="Pfam" id="PF01042">
    <property type="entry name" value="Ribonuc_L-PSP"/>
    <property type="match status" value="1"/>
</dbReference>
<dbReference type="InterPro" id="IPR006175">
    <property type="entry name" value="YjgF/YER057c/UK114"/>
</dbReference>
<dbReference type="EMBL" id="VDFQ02000007">
    <property type="protein sequence ID" value="KAA1418295.1"/>
    <property type="molecule type" value="Genomic_DNA"/>
</dbReference>
<name>A0A5Q6RJQ1_9ACTN</name>
<dbReference type="GO" id="GO:0019239">
    <property type="term" value="F:deaminase activity"/>
    <property type="evidence" value="ECO:0007669"/>
    <property type="project" value="TreeGrafter"/>
</dbReference>
<dbReference type="InterPro" id="IPR035959">
    <property type="entry name" value="RutC-like_sf"/>
</dbReference>
<dbReference type="GO" id="GO:0005829">
    <property type="term" value="C:cytosol"/>
    <property type="evidence" value="ECO:0007669"/>
    <property type="project" value="TreeGrafter"/>
</dbReference>
<dbReference type="PANTHER" id="PTHR11803:SF39">
    <property type="entry name" value="2-IMINOBUTANOATE_2-IMINOPROPANOATE DEAMINASE"/>
    <property type="match status" value="1"/>
</dbReference>
<protein>
    <submittedName>
        <fullName evidence="1">RidA family protein</fullName>
    </submittedName>
</protein>
<dbReference type="RefSeq" id="WP_149771584.1">
    <property type="nucleotide sequence ID" value="NZ_VDFQ02000007.1"/>
</dbReference>
<dbReference type="OrthoDB" id="9815126at2"/>
<reference evidence="1 2" key="1">
    <citation type="submission" date="2019-09" db="EMBL/GenBank/DDBJ databases">
        <title>Mumia zhuanghuii sp. nov. isolated from the intestinal contents of plateau pika (Ochotona curzoniae) in the Qinghai-Tibet plateau of China.</title>
        <authorList>
            <person name="Tian Z."/>
        </authorList>
    </citation>
    <scope>NUCLEOTIDE SEQUENCE [LARGE SCALE GENOMIC DNA]</scope>
    <source>
        <strain evidence="2">350</strain>
    </source>
</reference>
<gene>
    <name evidence="1" type="ORF">FE697_020960</name>
</gene>
<sequence>MSQRKESVATPQAPAPRGWYSQAVVVGDLVVTAGFGPVDPETRELVGGDDVAEQTRQTLRNVAAALAAAGADLQDTVKVTAHLADIERDWDGFDAAYREFFTEPLPVRTTAGSELGGILVEIDVMAVKGSGAAAV</sequence>
<dbReference type="AlphaFoldDB" id="A0A5Q6RJQ1"/>
<dbReference type="Gene3D" id="3.30.1330.40">
    <property type="entry name" value="RutC-like"/>
    <property type="match status" value="1"/>
</dbReference>
<dbReference type="SUPFAM" id="SSF55298">
    <property type="entry name" value="YjgF-like"/>
    <property type="match status" value="1"/>
</dbReference>
<comment type="caution">
    <text evidence="1">The sequence shown here is derived from an EMBL/GenBank/DDBJ whole genome shotgun (WGS) entry which is preliminary data.</text>
</comment>
<accession>A0A5Q6RJQ1</accession>
<organism evidence="1 2">
    <name type="scientific">Mumia zhuanghuii</name>
    <dbReference type="NCBI Taxonomy" id="2585211"/>
    <lineage>
        <taxon>Bacteria</taxon>
        <taxon>Bacillati</taxon>
        <taxon>Actinomycetota</taxon>
        <taxon>Actinomycetes</taxon>
        <taxon>Propionibacteriales</taxon>
        <taxon>Nocardioidaceae</taxon>
        <taxon>Mumia</taxon>
    </lineage>
</organism>
<dbReference type="Proteomes" id="UP000307768">
    <property type="component" value="Unassembled WGS sequence"/>
</dbReference>
<dbReference type="CDD" id="cd00448">
    <property type="entry name" value="YjgF_YER057c_UK114_family"/>
    <property type="match status" value="1"/>
</dbReference>
<evidence type="ECO:0000313" key="2">
    <source>
        <dbReference type="Proteomes" id="UP000307768"/>
    </source>
</evidence>
<proteinExistence type="predicted"/>